<keyword evidence="4" id="KW-1134">Transmembrane beta strand</keyword>
<feature type="domain" description="TamA POTRA" evidence="13">
    <location>
        <begin position="37"/>
        <end position="111"/>
    </location>
</feature>
<dbReference type="InterPro" id="IPR000184">
    <property type="entry name" value="Bac_surfAg_D15"/>
</dbReference>
<dbReference type="InterPro" id="IPR010827">
    <property type="entry name" value="BamA/TamA_POTRA"/>
</dbReference>
<reference evidence="14 15" key="1">
    <citation type="submission" date="2018-11" db="EMBL/GenBank/DDBJ databases">
        <title>Sequencing Av. paragallinarum serogroups.</title>
        <authorList>
            <person name="Hellmuth J.E."/>
            <person name="Boucher C.E."/>
            <person name="Cason E.D."/>
        </authorList>
    </citation>
    <scope>NUCLEOTIDE SEQUENCE [LARGE SCALE GENOMIC DNA]</scope>
    <source>
        <strain evidence="14 15">SA-3</strain>
    </source>
</reference>
<evidence type="ECO:0000256" key="9">
    <source>
        <dbReference type="ARBA" id="ARBA00033063"/>
    </source>
</evidence>
<evidence type="ECO:0000256" key="2">
    <source>
        <dbReference type="ARBA" id="ARBA00010248"/>
    </source>
</evidence>
<dbReference type="AlphaFoldDB" id="A0A0F5EY31"/>
<comment type="subcellular location">
    <subcellularLocation>
        <location evidence="1">Cell outer membrane</location>
    </subcellularLocation>
</comment>
<proteinExistence type="inferred from homology"/>
<dbReference type="OrthoDB" id="9803054at2"/>
<evidence type="ECO:0000256" key="6">
    <source>
        <dbReference type="ARBA" id="ARBA00022729"/>
    </source>
</evidence>
<dbReference type="GO" id="GO:0009306">
    <property type="term" value="P:protein secretion"/>
    <property type="evidence" value="ECO:0007669"/>
    <property type="project" value="TreeGrafter"/>
</dbReference>
<dbReference type="Pfam" id="PF01103">
    <property type="entry name" value="Omp85"/>
    <property type="match status" value="1"/>
</dbReference>
<dbReference type="Proteomes" id="UP000294229">
    <property type="component" value="Unassembled WGS sequence"/>
</dbReference>
<evidence type="ECO:0000256" key="5">
    <source>
        <dbReference type="ARBA" id="ARBA00022692"/>
    </source>
</evidence>
<dbReference type="InterPro" id="IPR039910">
    <property type="entry name" value="D15-like"/>
</dbReference>
<name>A0A0F5EY31_AVIPA</name>
<organism evidence="14 15">
    <name type="scientific">Avibacterium paragallinarum</name>
    <name type="common">Haemophilus gallinarum</name>
    <dbReference type="NCBI Taxonomy" id="728"/>
    <lineage>
        <taxon>Bacteria</taxon>
        <taxon>Pseudomonadati</taxon>
        <taxon>Pseudomonadota</taxon>
        <taxon>Gammaproteobacteria</taxon>
        <taxon>Pasteurellales</taxon>
        <taxon>Pasteurellaceae</taxon>
        <taxon>Avibacterium</taxon>
    </lineage>
</organism>
<feature type="domain" description="Bacterial surface antigen (D15)" evidence="11">
    <location>
        <begin position="277"/>
        <end position="586"/>
    </location>
</feature>
<evidence type="ECO:0000256" key="3">
    <source>
        <dbReference type="ARBA" id="ARBA00015419"/>
    </source>
</evidence>
<sequence>MIKLLQQKKRHLRIVSCLMMGCSIISFNAQAEHRVDLKVIGVKGVKAIENVDIYTKMIDSEEADGSDRYQYLVSEAIKKALRVYGYYNIKIDFSLQPAKDGKRPVLIADVNAGKPVLLAGFDVLVLGQGKDDEAFQVLEKKLPKIGDMLYHSKYDDYKSSLQTIALARGYFDAEFEASQLLVKPSTDQGWWKLIYNTGDRYRFGRFTFTRSQIREDYLHNMMEIKEGQPYLINDLSSFTNDYTSTNWFSSVLVQPNLDEKNKIVNVDVLLTPRKKNSMDIGIGYSTDVGPRLQFSWLKPWINSRGHSFNLNVYASSPKQTIEATYKMPLLKNPLRYYYEFSTGYERENSNDTETSAATFAALRYWNRPTGWQHALGLRVRYDSFIQADHSDKTWLVYPTASASRTRLKGGVFPTWGDAQRITVDVGRKIWLSDVNFLKVQASTAWIRTFADNHRFLVRGEIGWLKTSDFERIPPALRFFAGGDRSVRGYGYKKISPKNSEGKLIGASKLLTGSAEYQYQVYEDWWLSTFADTGLAADKYSVDELRYGAGVGVRWASPIGAIKFDIATPIRDKDNSKNIQFYIGLGSEL</sequence>
<comment type="subunit">
    <text evidence="10">Interacts with TamB to form the translocation and assembly module (TAM).</text>
</comment>
<evidence type="ECO:0000259" key="11">
    <source>
        <dbReference type="Pfam" id="PF01103"/>
    </source>
</evidence>
<protein>
    <recommendedName>
        <fullName evidence="3">Translocation and assembly module subunit TamA</fullName>
    </recommendedName>
    <alternativeName>
        <fullName evidence="9">Autotransporter assembly factor TamA</fullName>
    </alternativeName>
</protein>
<dbReference type="EMBL" id="RQXS01000003">
    <property type="protein sequence ID" value="RZN61228.1"/>
    <property type="molecule type" value="Genomic_DNA"/>
</dbReference>
<evidence type="ECO:0000256" key="8">
    <source>
        <dbReference type="ARBA" id="ARBA00023237"/>
    </source>
</evidence>
<dbReference type="STRING" id="728.VY92_01305"/>
<dbReference type="Gene3D" id="2.40.160.50">
    <property type="entry name" value="membrane protein fhac: a member of the omp85/tpsb transporter family"/>
    <property type="match status" value="1"/>
</dbReference>
<dbReference type="Pfam" id="PF17243">
    <property type="entry name" value="POTRA_TamA_1"/>
    <property type="match status" value="1"/>
</dbReference>
<evidence type="ECO:0000313" key="15">
    <source>
        <dbReference type="Proteomes" id="UP000294229"/>
    </source>
</evidence>
<evidence type="ECO:0000256" key="1">
    <source>
        <dbReference type="ARBA" id="ARBA00004442"/>
    </source>
</evidence>
<dbReference type="Gene3D" id="3.10.20.310">
    <property type="entry name" value="membrane protein fhac"/>
    <property type="match status" value="3"/>
</dbReference>
<dbReference type="Pfam" id="PF07244">
    <property type="entry name" value="POTRA"/>
    <property type="match status" value="1"/>
</dbReference>
<dbReference type="GO" id="GO:0097347">
    <property type="term" value="C:TAM protein secretion complex"/>
    <property type="evidence" value="ECO:0007669"/>
    <property type="project" value="TreeGrafter"/>
</dbReference>
<keyword evidence="8" id="KW-0998">Cell outer membrane</keyword>
<keyword evidence="7" id="KW-0472">Membrane</keyword>
<keyword evidence="6" id="KW-0732">Signal</keyword>
<dbReference type="eggNOG" id="COG0729">
    <property type="taxonomic scope" value="Bacteria"/>
</dbReference>
<evidence type="ECO:0000259" key="12">
    <source>
        <dbReference type="Pfam" id="PF07244"/>
    </source>
</evidence>
<evidence type="ECO:0000259" key="13">
    <source>
        <dbReference type="Pfam" id="PF17243"/>
    </source>
</evidence>
<keyword evidence="5" id="KW-0812">Transmembrane</keyword>
<evidence type="ECO:0000256" key="10">
    <source>
        <dbReference type="ARBA" id="ARBA00093548"/>
    </source>
</evidence>
<dbReference type="PANTHER" id="PTHR12815">
    <property type="entry name" value="SORTING AND ASSEMBLY MACHINERY SAMM50 PROTEIN FAMILY MEMBER"/>
    <property type="match status" value="1"/>
</dbReference>
<dbReference type="PANTHER" id="PTHR12815:SF47">
    <property type="entry name" value="TRANSLOCATION AND ASSEMBLY MODULE SUBUNIT TAMA"/>
    <property type="match status" value="1"/>
</dbReference>
<evidence type="ECO:0000256" key="4">
    <source>
        <dbReference type="ARBA" id="ARBA00022452"/>
    </source>
</evidence>
<dbReference type="InterPro" id="IPR035243">
    <property type="entry name" value="TamA_POTRA_Dom_1"/>
</dbReference>
<evidence type="ECO:0000256" key="7">
    <source>
        <dbReference type="ARBA" id="ARBA00023136"/>
    </source>
</evidence>
<comment type="caution">
    <text evidence="14">The sequence shown here is derived from an EMBL/GenBank/DDBJ whole genome shotgun (WGS) entry which is preliminary data.</text>
</comment>
<feature type="domain" description="POTRA" evidence="12">
    <location>
        <begin position="201"/>
        <end position="269"/>
    </location>
</feature>
<dbReference type="GO" id="GO:0009279">
    <property type="term" value="C:cell outer membrane"/>
    <property type="evidence" value="ECO:0007669"/>
    <property type="project" value="UniProtKB-SubCell"/>
</dbReference>
<comment type="similarity">
    <text evidence="2">Belongs to the TamA family.</text>
</comment>
<gene>
    <name evidence="14" type="ORF">EIG79_01625</name>
</gene>
<evidence type="ECO:0000313" key="14">
    <source>
        <dbReference type="EMBL" id="RZN61228.1"/>
    </source>
</evidence>
<accession>A0A0F5EY31</accession>